<dbReference type="AlphaFoldDB" id="A0A1S9S0I7"/>
<evidence type="ECO:0000313" key="3">
    <source>
        <dbReference type="Proteomes" id="UP000190744"/>
    </source>
</evidence>
<feature type="region of interest" description="Disordered" evidence="1">
    <location>
        <begin position="1"/>
        <end position="25"/>
    </location>
</feature>
<dbReference type="Proteomes" id="UP000190744">
    <property type="component" value="Unassembled WGS sequence"/>
</dbReference>
<feature type="region of interest" description="Disordered" evidence="1">
    <location>
        <begin position="120"/>
        <end position="155"/>
    </location>
</feature>
<comment type="caution">
    <text evidence="2">The sequence shown here is derived from an EMBL/GenBank/DDBJ whole genome shotgun (WGS) entry which is preliminary data.</text>
</comment>
<protein>
    <submittedName>
        <fullName evidence="2">Uncharacterized protein</fullName>
    </submittedName>
</protein>
<name>A0A1S9S0I7_PENBI</name>
<evidence type="ECO:0000313" key="2">
    <source>
        <dbReference type="EMBL" id="OOQ91327.1"/>
    </source>
</evidence>
<organism evidence="2 3">
    <name type="scientific">Penicillium brasilianum</name>
    <dbReference type="NCBI Taxonomy" id="104259"/>
    <lineage>
        <taxon>Eukaryota</taxon>
        <taxon>Fungi</taxon>
        <taxon>Dikarya</taxon>
        <taxon>Ascomycota</taxon>
        <taxon>Pezizomycotina</taxon>
        <taxon>Eurotiomycetes</taxon>
        <taxon>Eurotiomycetidae</taxon>
        <taxon>Eurotiales</taxon>
        <taxon>Aspergillaceae</taxon>
        <taxon>Penicillium</taxon>
    </lineage>
</organism>
<evidence type="ECO:0000256" key="1">
    <source>
        <dbReference type="SAM" id="MobiDB-lite"/>
    </source>
</evidence>
<dbReference type="EMBL" id="LJBN01000007">
    <property type="protein sequence ID" value="OOQ91327.1"/>
    <property type="molecule type" value="Genomic_DNA"/>
</dbReference>
<proteinExistence type="predicted"/>
<reference evidence="3" key="1">
    <citation type="submission" date="2015-09" db="EMBL/GenBank/DDBJ databases">
        <authorList>
            <person name="Fill T.P."/>
            <person name="Baretta J.F."/>
            <person name="de Almeida L.G."/>
            <person name="Rocha M."/>
            <person name="de Souza D.H."/>
            <person name="Malavazi I."/>
            <person name="Cerdeira L.T."/>
            <person name="Hong H."/>
            <person name="Samborskyy M."/>
            <person name="de Vasconcelos A.T."/>
            <person name="Leadlay P."/>
            <person name="Rodrigues-Filho E."/>
        </authorList>
    </citation>
    <scope>NUCLEOTIDE SEQUENCE [LARGE SCALE GENOMIC DNA]</scope>
    <source>
        <strain evidence="3">LaBioMMi 136</strain>
    </source>
</reference>
<sequence length="206" mass="22494">MQDAAAEEPSAPVRPPTSGQKRAKYTSKAWCVPDGSSSNRSVLNFESDAYTYHSEYYHRRKIKAHAFARPGRANDEFVLQEDVGVWENAPVREAVYGYDGHDSVTTVNNAGSASLAGWATGGAAPASSNRHCREHERDHSRSVHDLTRPTDHAGIPAHTPEGDAFYFYNLISPPYDIMDAPSLASGVEPLGSFSWDLESLNGKLSV</sequence>
<accession>A0A1S9S0I7</accession>
<feature type="compositionally biased region" description="Basic and acidic residues" evidence="1">
    <location>
        <begin position="131"/>
        <end position="151"/>
    </location>
</feature>
<gene>
    <name evidence="2" type="ORF">PEBR_00294</name>
</gene>